<comment type="caution">
    <text evidence="2">The sequence shown here is derived from an EMBL/GenBank/DDBJ whole genome shotgun (WGS) entry which is preliminary data.</text>
</comment>
<sequence length="281" mass="32342">MAAYNGSAFIEAQLQSILQQQGVTLTVYISVDLSSDDSYALCCIFADQHPQIQVLEYGQKFGGAAANFYRLIKDVDFSAFDYVALSDQDDIWLDDKLLTACSKLEKGNFDAYSGNVLAFWPDGRELLINKAFPQRKYDYLFEAAGPGCTYVLRTSPMLLFKELLISKWQQAQQVSLHDWFIYAFFRARGLSWFIDHQYKLLYRQHAENQVGIHKGWKANVKRLKLLHNGWCKQQVVGVADLIAENHLNVQSSLCILKNISHLRRRFRDRCILFFIALIGLY</sequence>
<dbReference type="InterPro" id="IPR001173">
    <property type="entry name" value="Glyco_trans_2-like"/>
</dbReference>
<keyword evidence="3" id="KW-1185">Reference proteome</keyword>
<evidence type="ECO:0000313" key="2">
    <source>
        <dbReference type="EMBL" id="OQK18750.1"/>
    </source>
</evidence>
<organism evidence="2 3">
    <name type="scientific">Methyloprofundus sedimenti</name>
    <dbReference type="NCBI Taxonomy" id="1420851"/>
    <lineage>
        <taxon>Bacteria</taxon>
        <taxon>Pseudomonadati</taxon>
        <taxon>Pseudomonadota</taxon>
        <taxon>Gammaproteobacteria</taxon>
        <taxon>Methylococcales</taxon>
        <taxon>Methylococcaceae</taxon>
        <taxon>Methyloprofundus</taxon>
    </lineage>
</organism>
<dbReference type="STRING" id="1420851.AU255_10790"/>
<dbReference type="AlphaFoldDB" id="A0A1V8MAX8"/>
<dbReference type="Pfam" id="PF00535">
    <property type="entry name" value="Glycos_transf_2"/>
    <property type="match status" value="1"/>
</dbReference>
<reference evidence="2 3" key="1">
    <citation type="submission" date="2015-12" db="EMBL/GenBank/DDBJ databases">
        <authorList>
            <person name="Shamseldin A."/>
            <person name="Moawad H."/>
            <person name="Abd El-Rahim W.M."/>
            <person name="Sadowsky M.J."/>
        </authorList>
    </citation>
    <scope>NUCLEOTIDE SEQUENCE [LARGE SCALE GENOMIC DNA]</scope>
    <source>
        <strain evidence="2 3">WF1</strain>
    </source>
</reference>
<dbReference type="SUPFAM" id="SSF53448">
    <property type="entry name" value="Nucleotide-diphospho-sugar transferases"/>
    <property type="match status" value="1"/>
</dbReference>
<accession>A0A1V8MAX8</accession>
<protein>
    <recommendedName>
        <fullName evidence="1">Glycosyltransferase 2-like domain-containing protein</fullName>
    </recommendedName>
</protein>
<name>A0A1V8MAX8_9GAMM</name>
<gene>
    <name evidence="2" type="ORF">AU255_10790</name>
</gene>
<evidence type="ECO:0000313" key="3">
    <source>
        <dbReference type="Proteomes" id="UP000191980"/>
    </source>
</evidence>
<dbReference type="InterPro" id="IPR029044">
    <property type="entry name" value="Nucleotide-diphossugar_trans"/>
</dbReference>
<dbReference type="Gene3D" id="3.90.550.10">
    <property type="entry name" value="Spore Coat Polysaccharide Biosynthesis Protein SpsA, Chain A"/>
    <property type="match status" value="1"/>
</dbReference>
<dbReference type="EMBL" id="LPUF01000001">
    <property type="protein sequence ID" value="OQK18750.1"/>
    <property type="molecule type" value="Genomic_DNA"/>
</dbReference>
<evidence type="ECO:0000259" key="1">
    <source>
        <dbReference type="Pfam" id="PF00535"/>
    </source>
</evidence>
<dbReference type="Proteomes" id="UP000191980">
    <property type="component" value="Unassembled WGS sequence"/>
</dbReference>
<feature type="domain" description="Glycosyltransferase 2-like" evidence="1">
    <location>
        <begin position="1"/>
        <end position="125"/>
    </location>
</feature>
<proteinExistence type="predicted"/>